<reference evidence="2 3" key="1">
    <citation type="submission" date="2024-03" db="EMBL/GenBank/DDBJ databases">
        <title>Whole genome sequencing of Streptomyces racemochromogenes, to identify antimicrobial biosynthetic gene clusters.</title>
        <authorList>
            <person name="Suryawanshi P."/>
            <person name="Krishnaraj P.U."/>
            <person name="Arun Y.P."/>
            <person name="Suryawanshi M.P."/>
            <person name="Rakshit O."/>
        </authorList>
    </citation>
    <scope>NUCLEOTIDE SEQUENCE [LARGE SCALE GENOMIC DNA]</scope>
    <source>
        <strain evidence="2 3">AUDT626</strain>
    </source>
</reference>
<feature type="compositionally biased region" description="Low complexity" evidence="1">
    <location>
        <begin position="946"/>
        <end position="989"/>
    </location>
</feature>
<protein>
    <submittedName>
        <fullName evidence="2">DUF5682 family protein</fullName>
    </submittedName>
</protein>
<feature type="region of interest" description="Disordered" evidence="1">
    <location>
        <begin position="935"/>
        <end position="994"/>
    </location>
</feature>
<evidence type="ECO:0000256" key="1">
    <source>
        <dbReference type="SAM" id="MobiDB-lite"/>
    </source>
</evidence>
<feature type="compositionally biased region" description="Low complexity" evidence="1">
    <location>
        <begin position="274"/>
        <end position="303"/>
    </location>
</feature>
<feature type="region of interest" description="Disordered" evidence="1">
    <location>
        <begin position="124"/>
        <end position="172"/>
    </location>
</feature>
<dbReference type="PANTHER" id="PTHR30634">
    <property type="entry name" value="OUTER MEMBRANE LOLAB LIPOPROTEIN INSERTION APPARATUS"/>
    <property type="match status" value="1"/>
</dbReference>
<dbReference type="Pfam" id="PF05762">
    <property type="entry name" value="VWA_CoxE"/>
    <property type="match status" value="1"/>
</dbReference>
<dbReference type="InterPro" id="IPR043737">
    <property type="entry name" value="DUF5682"/>
</dbReference>
<dbReference type="InterPro" id="IPR036465">
    <property type="entry name" value="vWFA_dom_sf"/>
</dbReference>
<keyword evidence="3" id="KW-1185">Reference proteome</keyword>
<comment type="caution">
    <text evidence="2">The sequence shown here is derived from an EMBL/GenBank/DDBJ whole genome shotgun (WGS) entry which is preliminary data.</text>
</comment>
<dbReference type="PANTHER" id="PTHR30634:SF7">
    <property type="entry name" value="VWA DOMAIN-CONTAINING PROTEIN"/>
    <property type="match status" value="1"/>
</dbReference>
<accession>A0ABW7PLA2</accession>
<dbReference type="InterPro" id="IPR050458">
    <property type="entry name" value="LolB"/>
</dbReference>
<dbReference type="Pfam" id="PF18934">
    <property type="entry name" value="DUF5682"/>
    <property type="match status" value="2"/>
</dbReference>
<gene>
    <name evidence="2" type="ORF">WDV06_27990</name>
</gene>
<dbReference type="Proteomes" id="UP001610631">
    <property type="component" value="Unassembled WGS sequence"/>
</dbReference>
<proteinExistence type="predicted"/>
<evidence type="ECO:0000313" key="2">
    <source>
        <dbReference type="EMBL" id="MFH7598905.1"/>
    </source>
</evidence>
<name>A0ABW7PLA2_9ACTN</name>
<sequence>MTSTADPREAVEALAASRAPYLLGVRHHSPALAAVVPALLDAADPEVVCVELPADFQPWLAHLADPETVAPVALAGLGHEGRLAFYPFADFSPELAAVRWARARGVEVRCCDLPLSDPAWSAHPSVPAPPAAGPTGLPAGPDAAAPGPGAGDAVAPGATRGVPGPRADASGPVAAGRRAYADALAASGTGRDGDDMWDRAVEVLAPGCSPEAVRRAALGVGWALRADAGSVPGTDLAREAHMRRVLTDAAEGGRRVAAVIGSFHAPALLPAAPVPAPRGDGAPAGAGDAAGPEARTKATAGAGRAAGAGSAVGVGAQAPAETGTGTTADGNGGRRAAARPEAGTPDPSGTGGGLQPRTRPKAETTASPSGSGGRAEAEATAGPEASATDGTGADGGGQHTGARPEAGAADPAGVVTSFVAYSYDLLDSRSGYPAGIRDPLWQRAVFEAGGDPVRLREAASAAVTGLCRELRRAGHTAGTGEAAETLRLACDLAVLRGLPAPGRGELLEAVTTVLGQGEPLGRGRALARALEAVFVGTGRGRTTPHAPRSGLGPSVEAELASLRLPSPEDPAPREVRLDPLRSELDGRREVLLQRLQVCGASYGEPVGVAATGDGTALGSKWRLSWTPSVPARLDLAGVRGVTAAQAAAGTLRDIARREAAEGGPTAAQVLAGLAAAARCDLPELVDVRLEEAAAVLPETAGVAELLEAVDLLEGLRRGHLPGASAAARAAAEVLGGDLLDTAVRSLPGLAGSDDPADAAALVALADRASVRRLGLRMDAALAELAEAGSPLMRGAAQAVRVLLDLDPAAGLGARAAAWVDAAATADGRRALARRLAGLLTAAGPLLETSPAALTPLLDRVDGLADEAFLERLPALRAGFDVLAPVARDRLLDTVTERLGDRLDLSLDAPPALLALWAAADAAGLGALKGLPLPTRPPEAALPPGPGACAGADAGRAPGTPAEGSAGTADASAAPATGMAGGDAAAARPGEAGGGRRLAAADRWRLLLGRQRDRLPAGAHRYARALDELYGAGSGEGSEDMGRTGTGGGDGPSFPTAREWSQELEALFGADVREEVLADAAGAGRTDVLAQLDPASVRPSVELLTSVLSLAGGMPEQQLARLRPLVKRLVDELAAQLATRMRPALSGLSTPRPTRRPGGRLDLARTLRANLAHTRRFDDGRVVVVPERPVFATRASREADWRLILVVDVSGSMEASVVWSALTAAVLGGVPTLSTHFLAFSTQVVDLTGRVADPLSLLLEVRVGGGTHIAAGLAHARTLITVPSRTLVVVVSDFEEGAPVGGLLSAVRALAASGAHLLGCAALDDSGTPRYSVPVARQLVAAGMPVAALSPLALARWVGDRLRGEP</sequence>
<feature type="compositionally biased region" description="Pro residues" evidence="1">
    <location>
        <begin position="935"/>
        <end position="945"/>
    </location>
</feature>
<organism evidence="2 3">
    <name type="scientific">Streptomyces racemochromogenes</name>
    <dbReference type="NCBI Taxonomy" id="67353"/>
    <lineage>
        <taxon>Bacteria</taxon>
        <taxon>Bacillati</taxon>
        <taxon>Actinomycetota</taxon>
        <taxon>Actinomycetes</taxon>
        <taxon>Kitasatosporales</taxon>
        <taxon>Streptomycetaceae</taxon>
        <taxon>Streptomyces</taxon>
    </lineage>
</organism>
<dbReference type="RefSeq" id="WP_395512575.1">
    <property type="nucleotide sequence ID" value="NZ_JBBDHD010000099.1"/>
</dbReference>
<dbReference type="SUPFAM" id="SSF53300">
    <property type="entry name" value="vWA-like"/>
    <property type="match status" value="1"/>
</dbReference>
<feature type="compositionally biased region" description="Low complexity" evidence="1">
    <location>
        <begin position="133"/>
        <end position="158"/>
    </location>
</feature>
<dbReference type="InterPro" id="IPR008912">
    <property type="entry name" value="Uncharacterised_CoxE"/>
</dbReference>
<feature type="region of interest" description="Disordered" evidence="1">
    <location>
        <begin position="274"/>
        <end position="409"/>
    </location>
</feature>
<evidence type="ECO:0000313" key="3">
    <source>
        <dbReference type="Proteomes" id="UP001610631"/>
    </source>
</evidence>
<dbReference type="Gene3D" id="3.40.50.410">
    <property type="entry name" value="von Willebrand factor, type A domain"/>
    <property type="match status" value="1"/>
</dbReference>
<dbReference type="EMBL" id="JBBDHD010000099">
    <property type="protein sequence ID" value="MFH7598905.1"/>
    <property type="molecule type" value="Genomic_DNA"/>
</dbReference>
<feature type="compositionally biased region" description="Low complexity" evidence="1">
    <location>
        <begin position="313"/>
        <end position="329"/>
    </location>
</feature>